<dbReference type="AlphaFoldDB" id="A0AAN6XG12"/>
<keyword evidence="3" id="KW-1185">Reference proteome</keyword>
<accession>A0AAN6XG12</accession>
<dbReference type="Proteomes" id="UP001303160">
    <property type="component" value="Unassembled WGS sequence"/>
</dbReference>
<feature type="compositionally biased region" description="Basic and acidic residues" evidence="1">
    <location>
        <begin position="1"/>
        <end position="11"/>
    </location>
</feature>
<feature type="region of interest" description="Disordered" evidence="1">
    <location>
        <begin position="1"/>
        <end position="60"/>
    </location>
</feature>
<evidence type="ECO:0000256" key="1">
    <source>
        <dbReference type="SAM" id="MobiDB-lite"/>
    </source>
</evidence>
<protein>
    <submittedName>
        <fullName evidence="2">Uncharacterized protein</fullName>
    </submittedName>
</protein>
<sequence>MDDSRGQRRQNDPPTYSRQHHPALQAQAGQDRRSFTGTQRDSRFQTASLSSSPAGASRGMGGSAGYGTYYQDSTTTPFPPTAMTQGALGYHHSAADYGQPDSRQTQSFAGTYNPSMMYNVQQAAGGQSAGVYDASQQFSSRQAAGLPLMTDVTAPYFSSETANNAATSALQAQAQTSSTPQVYQQPGLHGYSTGSMAAIGGMTTQTTPAADVRMEEEYSATGGGLDDAYAQYQSALKGIFKDIRNGALATAGESLLQVSNWLLGHVVELGLTSDDQNLHGERIKLWNDFNYAWLGMFQRQKEMMESGQQLQRSQSLVPQEELEKMAKELIKYCDNIERHGLVDYQYGVWEEQIIDILGECVDLYESANTSSSSGGEGSSSSRRR</sequence>
<reference evidence="2" key="2">
    <citation type="submission" date="2023-05" db="EMBL/GenBank/DDBJ databases">
        <authorList>
            <consortium name="Lawrence Berkeley National Laboratory"/>
            <person name="Steindorff A."/>
            <person name="Hensen N."/>
            <person name="Bonometti L."/>
            <person name="Westerberg I."/>
            <person name="Brannstrom I.O."/>
            <person name="Guillou S."/>
            <person name="Cros-Aarteil S."/>
            <person name="Calhoun S."/>
            <person name="Haridas S."/>
            <person name="Kuo A."/>
            <person name="Mondo S."/>
            <person name="Pangilinan J."/>
            <person name="Riley R."/>
            <person name="Labutti K."/>
            <person name="Andreopoulos B."/>
            <person name="Lipzen A."/>
            <person name="Chen C."/>
            <person name="Yanf M."/>
            <person name="Daum C."/>
            <person name="Ng V."/>
            <person name="Clum A."/>
            <person name="Ohm R."/>
            <person name="Martin F."/>
            <person name="Silar P."/>
            <person name="Natvig D."/>
            <person name="Lalanne C."/>
            <person name="Gautier V."/>
            <person name="Ament-Velasquez S.L."/>
            <person name="Kruys A."/>
            <person name="Hutchinson M.I."/>
            <person name="Powell A.J."/>
            <person name="Barry K."/>
            <person name="Miller A.N."/>
            <person name="Grigoriev I.V."/>
            <person name="Debuchy R."/>
            <person name="Gladieux P."/>
            <person name="Thoren M.H."/>
            <person name="Johannesson H."/>
        </authorList>
    </citation>
    <scope>NUCLEOTIDE SEQUENCE</scope>
    <source>
        <strain evidence="2">CBS 315.58</strain>
    </source>
</reference>
<organism evidence="2 3">
    <name type="scientific">Triangularia verruculosa</name>
    <dbReference type="NCBI Taxonomy" id="2587418"/>
    <lineage>
        <taxon>Eukaryota</taxon>
        <taxon>Fungi</taxon>
        <taxon>Dikarya</taxon>
        <taxon>Ascomycota</taxon>
        <taxon>Pezizomycotina</taxon>
        <taxon>Sordariomycetes</taxon>
        <taxon>Sordariomycetidae</taxon>
        <taxon>Sordariales</taxon>
        <taxon>Podosporaceae</taxon>
        <taxon>Triangularia</taxon>
    </lineage>
</organism>
<comment type="caution">
    <text evidence="2">The sequence shown here is derived from an EMBL/GenBank/DDBJ whole genome shotgun (WGS) entry which is preliminary data.</text>
</comment>
<gene>
    <name evidence="2" type="ORF">QBC40DRAFT_77633</name>
</gene>
<name>A0AAN6XG12_9PEZI</name>
<dbReference type="EMBL" id="MU863926">
    <property type="protein sequence ID" value="KAK4199894.1"/>
    <property type="molecule type" value="Genomic_DNA"/>
</dbReference>
<evidence type="ECO:0000313" key="2">
    <source>
        <dbReference type="EMBL" id="KAK4199894.1"/>
    </source>
</evidence>
<proteinExistence type="predicted"/>
<feature type="compositionally biased region" description="Polar residues" evidence="1">
    <location>
        <begin position="35"/>
        <end position="49"/>
    </location>
</feature>
<evidence type="ECO:0000313" key="3">
    <source>
        <dbReference type="Proteomes" id="UP001303160"/>
    </source>
</evidence>
<reference evidence="2" key="1">
    <citation type="journal article" date="2023" name="Mol. Phylogenet. Evol.">
        <title>Genome-scale phylogeny and comparative genomics of the fungal order Sordariales.</title>
        <authorList>
            <person name="Hensen N."/>
            <person name="Bonometti L."/>
            <person name="Westerberg I."/>
            <person name="Brannstrom I.O."/>
            <person name="Guillou S."/>
            <person name="Cros-Aarteil S."/>
            <person name="Calhoun S."/>
            <person name="Haridas S."/>
            <person name="Kuo A."/>
            <person name="Mondo S."/>
            <person name="Pangilinan J."/>
            <person name="Riley R."/>
            <person name="LaButti K."/>
            <person name="Andreopoulos B."/>
            <person name="Lipzen A."/>
            <person name="Chen C."/>
            <person name="Yan M."/>
            <person name="Daum C."/>
            <person name="Ng V."/>
            <person name="Clum A."/>
            <person name="Steindorff A."/>
            <person name="Ohm R.A."/>
            <person name="Martin F."/>
            <person name="Silar P."/>
            <person name="Natvig D.O."/>
            <person name="Lalanne C."/>
            <person name="Gautier V."/>
            <person name="Ament-Velasquez S.L."/>
            <person name="Kruys A."/>
            <person name="Hutchinson M.I."/>
            <person name="Powell A.J."/>
            <person name="Barry K."/>
            <person name="Miller A.N."/>
            <person name="Grigoriev I.V."/>
            <person name="Debuchy R."/>
            <person name="Gladieux P."/>
            <person name="Hiltunen Thoren M."/>
            <person name="Johannesson H."/>
        </authorList>
    </citation>
    <scope>NUCLEOTIDE SEQUENCE</scope>
    <source>
        <strain evidence="2">CBS 315.58</strain>
    </source>
</reference>